<dbReference type="AlphaFoldDB" id="A0A3P8DFC0"/>
<feature type="region of interest" description="Disordered" evidence="5">
    <location>
        <begin position="335"/>
        <end position="366"/>
    </location>
</feature>
<dbReference type="SUPFAM" id="SSF160481">
    <property type="entry name" value="BRK domain-like"/>
    <property type="match status" value="1"/>
</dbReference>
<evidence type="ECO:0000256" key="4">
    <source>
        <dbReference type="ARBA" id="ARBA00023242"/>
    </source>
</evidence>
<evidence type="ECO:0000313" key="8">
    <source>
        <dbReference type="Proteomes" id="UP000270296"/>
    </source>
</evidence>
<name>A0A3P8DFC0_9BILA</name>
<dbReference type="OrthoDB" id="5857104at2759"/>
<keyword evidence="2" id="KW-0805">Transcription regulation</keyword>
<keyword evidence="4" id="KW-0539">Nucleus</keyword>
<evidence type="ECO:0000256" key="1">
    <source>
        <dbReference type="ARBA" id="ARBA00004123"/>
    </source>
</evidence>
<feature type="compositionally biased region" description="Low complexity" evidence="5">
    <location>
        <begin position="542"/>
        <end position="554"/>
    </location>
</feature>
<feature type="compositionally biased region" description="Polar residues" evidence="5">
    <location>
        <begin position="165"/>
        <end position="181"/>
    </location>
</feature>
<dbReference type="Gene3D" id="3.40.5.120">
    <property type="match status" value="1"/>
</dbReference>
<proteinExistence type="predicted"/>
<dbReference type="GO" id="GO:0005634">
    <property type="term" value="C:nucleus"/>
    <property type="evidence" value="ECO:0007669"/>
    <property type="project" value="UniProtKB-SubCell"/>
</dbReference>
<keyword evidence="3" id="KW-0804">Transcription</keyword>
<dbReference type="InterPro" id="IPR037259">
    <property type="entry name" value="BRK_sf"/>
</dbReference>
<reference evidence="7 8" key="1">
    <citation type="submission" date="2018-11" db="EMBL/GenBank/DDBJ databases">
        <authorList>
            <consortium name="Pathogen Informatics"/>
        </authorList>
    </citation>
    <scope>NUCLEOTIDE SEQUENCE [LARGE SCALE GENOMIC DNA]</scope>
</reference>
<feature type="region of interest" description="Disordered" evidence="5">
    <location>
        <begin position="519"/>
        <end position="567"/>
    </location>
</feature>
<feature type="compositionally biased region" description="Low complexity" evidence="5">
    <location>
        <begin position="277"/>
        <end position="286"/>
    </location>
</feature>
<dbReference type="Pfam" id="PF07533">
    <property type="entry name" value="BRK"/>
    <property type="match status" value="1"/>
</dbReference>
<dbReference type="InterPro" id="IPR006576">
    <property type="entry name" value="BRK_domain"/>
</dbReference>
<evidence type="ECO:0000256" key="5">
    <source>
        <dbReference type="SAM" id="MobiDB-lite"/>
    </source>
</evidence>
<sequence>MRNSSFFRTVVLPEIDRNSTTPDTPVASNTPVSADDVVTNHYCDLNRNVHNPVAFADVVSYPKRGMNKGRKSNVRLRKGTQRDEPELATVDPDSRERMLALMHQSFLQQLEQCSFAVPFPFGIPNLSAMLTNAGHRLGASADSNAAAKKPEDDVLNLSKKKTSDTQKPSNVQHSRPQNNRSALPDSLPFNDLEAMVNLPADTRVPVVDLKDGRRVSGEDAPTLRNLAHWLSERPTCVIDMSSSAVRANSGNGTTEVKPSEDDGSRQGGNRLAANHHSTAPSCSSSAPVASTSASDIFAASQIDPLQMSSLFPFSAAQNFLGLPGFPFFQNASSENLREKPSTAGGTTQRSEAASGKSSKDNESAESALERNAQMLFSQYLLSNSQLSSGIFGLNPLLAAAGIMIPQLGIFPSNMAAMAQLQLLMDLQNKTTSGGSGGGHSSSSNARLTDKCKVEAAVERTRAMTKTTSTNKRPLSSGNKISTVVSKLTETTASLKKAAVIQLTGADKKTPCSAAANPIKAPLRSPLQLASPSTAPHPDKTNRTSNDAAASNSATEPLPLTVKAVHNG</sequence>
<evidence type="ECO:0000256" key="2">
    <source>
        <dbReference type="ARBA" id="ARBA00023015"/>
    </source>
</evidence>
<accession>A0A3P8DFC0</accession>
<feature type="region of interest" description="Disordered" evidence="5">
    <location>
        <begin position="141"/>
        <end position="187"/>
    </location>
</feature>
<evidence type="ECO:0000313" key="7">
    <source>
        <dbReference type="EMBL" id="VDO94872.1"/>
    </source>
</evidence>
<feature type="region of interest" description="Disordered" evidence="5">
    <location>
        <begin position="245"/>
        <end position="286"/>
    </location>
</feature>
<evidence type="ECO:0000256" key="3">
    <source>
        <dbReference type="ARBA" id="ARBA00023163"/>
    </source>
</evidence>
<dbReference type="SMART" id="SM00592">
    <property type="entry name" value="BRK"/>
    <property type="match status" value="1"/>
</dbReference>
<feature type="domain" description="BRK" evidence="6">
    <location>
        <begin position="199"/>
        <end position="248"/>
    </location>
</feature>
<comment type="subcellular location">
    <subcellularLocation>
        <location evidence="1">Nucleus</location>
    </subcellularLocation>
</comment>
<feature type="compositionally biased region" description="Basic residues" evidence="5">
    <location>
        <begin position="66"/>
        <end position="79"/>
    </location>
</feature>
<dbReference type="Proteomes" id="UP000270296">
    <property type="component" value="Unassembled WGS sequence"/>
</dbReference>
<organism evidence="7 8">
    <name type="scientific">Soboliphyme baturini</name>
    <dbReference type="NCBI Taxonomy" id="241478"/>
    <lineage>
        <taxon>Eukaryota</taxon>
        <taxon>Metazoa</taxon>
        <taxon>Ecdysozoa</taxon>
        <taxon>Nematoda</taxon>
        <taxon>Enoplea</taxon>
        <taxon>Dorylaimia</taxon>
        <taxon>Dioctophymatida</taxon>
        <taxon>Dioctophymatoidea</taxon>
        <taxon>Soboliphymatidae</taxon>
        <taxon>Soboliphyme</taxon>
    </lineage>
</organism>
<dbReference type="EMBL" id="UZAM01006883">
    <property type="protein sequence ID" value="VDO94872.1"/>
    <property type="molecule type" value="Genomic_DNA"/>
</dbReference>
<feature type="region of interest" description="Disordered" evidence="5">
    <location>
        <begin position="66"/>
        <end position="91"/>
    </location>
</feature>
<protein>
    <recommendedName>
        <fullName evidence="6">BRK domain-containing protein</fullName>
    </recommendedName>
</protein>
<keyword evidence="8" id="KW-1185">Reference proteome</keyword>
<feature type="compositionally biased region" description="Polar residues" evidence="5">
    <location>
        <begin position="245"/>
        <end position="256"/>
    </location>
</feature>
<evidence type="ECO:0000259" key="6">
    <source>
        <dbReference type="SMART" id="SM00592"/>
    </source>
</evidence>
<gene>
    <name evidence="7" type="ORF">SBAD_LOCUS1602</name>
</gene>